<keyword evidence="2" id="KW-1185">Reference proteome</keyword>
<protein>
    <submittedName>
        <fullName evidence="1">Uncharacterized protein</fullName>
    </submittedName>
</protein>
<organism evidence="1 2">
    <name type="scientific">Rubellimicrobium mesophilum DSM 19309</name>
    <dbReference type="NCBI Taxonomy" id="442562"/>
    <lineage>
        <taxon>Bacteria</taxon>
        <taxon>Pseudomonadati</taxon>
        <taxon>Pseudomonadota</taxon>
        <taxon>Alphaproteobacteria</taxon>
        <taxon>Rhodobacterales</taxon>
        <taxon>Roseobacteraceae</taxon>
        <taxon>Rubellimicrobium</taxon>
    </lineage>
</organism>
<dbReference type="Proteomes" id="UP000019666">
    <property type="component" value="Unassembled WGS sequence"/>
</dbReference>
<dbReference type="STRING" id="442562.Rumeso_02573"/>
<comment type="caution">
    <text evidence="1">The sequence shown here is derived from an EMBL/GenBank/DDBJ whole genome shotgun (WGS) entry which is preliminary data.</text>
</comment>
<proteinExistence type="predicted"/>
<name>A0A017HN33_9RHOB</name>
<gene>
    <name evidence="1" type="ORF">Rumeso_02573</name>
</gene>
<sequence>MKAGERCVQLGVVIHGRSPCRWLPNGDYRPLSADALS</sequence>
<evidence type="ECO:0000313" key="1">
    <source>
        <dbReference type="EMBL" id="EYD75791.1"/>
    </source>
</evidence>
<dbReference type="EMBL" id="AOSK01000065">
    <property type="protein sequence ID" value="EYD75791.1"/>
    <property type="molecule type" value="Genomic_DNA"/>
</dbReference>
<reference evidence="1 2" key="1">
    <citation type="submission" date="2013-02" db="EMBL/GenBank/DDBJ databases">
        <authorList>
            <person name="Fiebig A."/>
            <person name="Goeker M."/>
            <person name="Klenk H.-P.P."/>
        </authorList>
    </citation>
    <scope>NUCLEOTIDE SEQUENCE [LARGE SCALE GENOMIC DNA]</scope>
    <source>
        <strain evidence="1 2">DSM 19309</strain>
    </source>
</reference>
<dbReference type="HOGENOM" id="CLU_3348209_0_0_5"/>
<evidence type="ECO:0000313" key="2">
    <source>
        <dbReference type="Proteomes" id="UP000019666"/>
    </source>
</evidence>
<dbReference type="AlphaFoldDB" id="A0A017HN33"/>
<accession>A0A017HN33</accession>